<dbReference type="InterPro" id="IPR039307">
    <property type="entry name" value="LORELEI-like"/>
</dbReference>
<dbReference type="EMBL" id="JAMYWD010000011">
    <property type="protein sequence ID" value="KAJ4956628.1"/>
    <property type="molecule type" value="Genomic_DNA"/>
</dbReference>
<feature type="domain" description="GPI-anchored protein LLG1-like" evidence="2">
    <location>
        <begin position="115"/>
        <end position="190"/>
    </location>
</feature>
<feature type="transmembrane region" description="Helical" evidence="1">
    <location>
        <begin position="27"/>
        <end position="50"/>
    </location>
</feature>
<comment type="caution">
    <text evidence="3">The sequence shown here is derived from an EMBL/GenBank/DDBJ whole genome shotgun (WGS) entry which is preliminary data.</text>
</comment>
<dbReference type="AlphaFoldDB" id="A0A9Q0K059"/>
<dbReference type="InterPro" id="IPR058888">
    <property type="entry name" value="LLG1-like"/>
</dbReference>
<keyword evidence="1" id="KW-1133">Transmembrane helix</keyword>
<keyword evidence="1" id="KW-0472">Membrane</keyword>
<organism evidence="3 4">
    <name type="scientific">Protea cynaroides</name>
    <dbReference type="NCBI Taxonomy" id="273540"/>
    <lineage>
        <taxon>Eukaryota</taxon>
        <taxon>Viridiplantae</taxon>
        <taxon>Streptophyta</taxon>
        <taxon>Embryophyta</taxon>
        <taxon>Tracheophyta</taxon>
        <taxon>Spermatophyta</taxon>
        <taxon>Magnoliopsida</taxon>
        <taxon>Proteales</taxon>
        <taxon>Proteaceae</taxon>
        <taxon>Protea</taxon>
    </lineage>
</organism>
<dbReference type="PANTHER" id="PTHR31533">
    <property type="entry name" value="GPI-ANCHORED PROTEIN LLG1-RELATED-RELATED"/>
    <property type="match status" value="1"/>
</dbReference>
<name>A0A9Q0K059_9MAGN</name>
<reference evidence="3" key="1">
    <citation type="journal article" date="2023" name="Plant J.">
        <title>The genome of the king protea, Protea cynaroides.</title>
        <authorList>
            <person name="Chang J."/>
            <person name="Duong T.A."/>
            <person name="Schoeman C."/>
            <person name="Ma X."/>
            <person name="Roodt D."/>
            <person name="Barker N."/>
            <person name="Li Z."/>
            <person name="Van de Peer Y."/>
            <person name="Mizrachi E."/>
        </authorList>
    </citation>
    <scope>NUCLEOTIDE SEQUENCE</scope>
    <source>
        <tissue evidence="3">Young leaves</tissue>
    </source>
</reference>
<protein>
    <recommendedName>
        <fullName evidence="2">GPI-anchored protein LLG1-like domain-containing protein</fullName>
    </recommendedName>
</protein>
<gene>
    <name evidence="3" type="ORF">NE237_013411</name>
</gene>
<evidence type="ECO:0000256" key="1">
    <source>
        <dbReference type="SAM" id="Phobius"/>
    </source>
</evidence>
<feature type="transmembrane region" description="Helical" evidence="1">
    <location>
        <begin position="71"/>
        <end position="91"/>
    </location>
</feature>
<keyword evidence="4" id="KW-1185">Reference proteome</keyword>
<dbReference type="Pfam" id="PF26578">
    <property type="entry name" value="LLG1"/>
    <property type="match status" value="1"/>
</dbReference>
<sequence length="229" mass="25283">MIGTMLSKSLVIPVIPPTGYAVTRYDFSYVFFPLRKSLFLFLCGCLSRFVRRGKLSQDLSKFGITMTWNHYLFAFLFFLLSTSLAASSFIADNVFDTRGSTGRNLLQATTSCPVGFEFLNYTIITSQCKGPLYPSNLCCGALKEFACPYAEQLNDGTNDCASTMFSYINLYGNYPPGLFANECHDTKQGLTCDAQAPAENVNANGAWSDQTVPHLLLLTGLLVVLLQML</sequence>
<dbReference type="Proteomes" id="UP001141806">
    <property type="component" value="Unassembled WGS sequence"/>
</dbReference>
<evidence type="ECO:0000313" key="4">
    <source>
        <dbReference type="Proteomes" id="UP001141806"/>
    </source>
</evidence>
<proteinExistence type="predicted"/>
<dbReference type="PANTHER" id="PTHR31533:SF35">
    <property type="entry name" value="GPI-ANCHORED PROTEIN LLG2-RELATED"/>
    <property type="match status" value="1"/>
</dbReference>
<evidence type="ECO:0000313" key="3">
    <source>
        <dbReference type="EMBL" id="KAJ4956628.1"/>
    </source>
</evidence>
<accession>A0A9Q0K059</accession>
<dbReference type="OrthoDB" id="585255at2759"/>
<evidence type="ECO:0000259" key="2">
    <source>
        <dbReference type="Pfam" id="PF26578"/>
    </source>
</evidence>
<keyword evidence="1" id="KW-0812">Transmembrane</keyword>